<gene>
    <name evidence="2" type="ORF">SSFG_01081</name>
</gene>
<evidence type="ECO:0000313" key="2">
    <source>
        <dbReference type="EMBL" id="EFE65827.2"/>
    </source>
</evidence>
<dbReference type="RefSeq" id="WP_004980633.1">
    <property type="nucleotide sequence ID" value="NZ_DS999641.1"/>
</dbReference>
<proteinExistence type="predicted"/>
<feature type="compositionally biased region" description="Basic and acidic residues" evidence="1">
    <location>
        <begin position="84"/>
        <end position="93"/>
    </location>
</feature>
<evidence type="ECO:0000256" key="1">
    <source>
        <dbReference type="SAM" id="MobiDB-lite"/>
    </source>
</evidence>
<reference evidence="3" key="1">
    <citation type="submission" date="2008-12" db="EMBL/GenBank/DDBJ databases">
        <title>Annotation of Streptomyces ghanaensis ATCC 14672.</title>
        <authorList>
            <consortium name="The Broad Institute Genome Sequencing Platform"/>
            <consortium name="Broad Institute Microbial Sequencing Center"/>
            <person name="Fischbach M."/>
            <person name="Ward D."/>
            <person name="Young S."/>
            <person name="Kodira C.D."/>
            <person name="Zeng Q."/>
            <person name="Koehrsen M."/>
            <person name="Godfrey P."/>
            <person name="Alvarado L."/>
            <person name="Berlin A.M."/>
            <person name="Borenstein D."/>
            <person name="Chen Z."/>
            <person name="Engels R."/>
            <person name="Freedman E."/>
            <person name="Gellesch M."/>
            <person name="Goldberg J."/>
            <person name="Griggs A."/>
            <person name="Gujja S."/>
            <person name="Heiman D.I."/>
            <person name="Hepburn T.A."/>
            <person name="Howarth C."/>
            <person name="Jen D."/>
            <person name="Larson L."/>
            <person name="Lewis B."/>
            <person name="Mehta T."/>
            <person name="Park D."/>
            <person name="Pearson M."/>
            <person name="Roberts A."/>
            <person name="Saif S."/>
            <person name="Shea T.D."/>
            <person name="Shenoy N."/>
            <person name="Sisk P."/>
            <person name="Stolte C."/>
            <person name="Sykes S.N."/>
            <person name="Walk T."/>
            <person name="White J."/>
            <person name="Yandava C."/>
            <person name="Straight P."/>
            <person name="Clardy J."/>
            <person name="Hung D."/>
            <person name="Kolter R."/>
            <person name="Mekalanos J."/>
            <person name="Walker S."/>
            <person name="Walsh C.T."/>
            <person name="Wieland B.L.C."/>
            <person name="Ilzarbe M."/>
            <person name="Galagan J."/>
            <person name="Nusbaum C."/>
            <person name="Birren B."/>
        </authorList>
    </citation>
    <scope>NUCLEOTIDE SEQUENCE [LARGE SCALE GENOMIC DNA]</scope>
    <source>
        <strain evidence="3">ATCC 14672 / DSM 40746 / JCM 4963 / KCTC 9882 / NRRL B-12104 / FH 1290</strain>
    </source>
</reference>
<evidence type="ECO:0000313" key="3">
    <source>
        <dbReference type="Proteomes" id="UP000003824"/>
    </source>
</evidence>
<protein>
    <submittedName>
        <fullName evidence="2">Predicted protein</fullName>
    </submittedName>
</protein>
<name>D6A4I7_STRV1</name>
<feature type="region of interest" description="Disordered" evidence="1">
    <location>
        <begin position="70"/>
        <end position="93"/>
    </location>
</feature>
<dbReference type="EMBL" id="DS999641">
    <property type="protein sequence ID" value="EFE65827.2"/>
    <property type="molecule type" value="Genomic_DNA"/>
</dbReference>
<organism evidence="2 3">
    <name type="scientific">Streptomyces viridosporus (strain ATCC 14672 / DSM 40746 / JCM 4963 / KCTC 9882 / NRRL B-12104 / FH 1290)</name>
    <name type="common">Streptomyces ghanaensis</name>
    <dbReference type="NCBI Taxonomy" id="566461"/>
    <lineage>
        <taxon>Bacteria</taxon>
        <taxon>Bacillati</taxon>
        <taxon>Actinomycetota</taxon>
        <taxon>Actinomycetes</taxon>
        <taxon>Kitasatosporales</taxon>
        <taxon>Streptomycetaceae</taxon>
        <taxon>Streptomyces</taxon>
    </lineage>
</organism>
<dbReference type="AlphaFoldDB" id="D6A4I7"/>
<accession>D6A4I7</accession>
<dbReference type="Proteomes" id="UP000003824">
    <property type="component" value="Unassembled WGS sequence"/>
</dbReference>
<sequence length="127" mass="14057">MSDEHVQHTWNLARDDADEVTVELWTDGYTVRVTGGDGEDSEGGRKAVDALLGKYRAAGYRLVRDYPVNDAEPQAADVEDDAEPDGKPEECPECGGRVEFEPGYCTDLREGDAWLCTGCRWGEWLTA</sequence>